<evidence type="ECO:0000256" key="7">
    <source>
        <dbReference type="SAM" id="MobiDB-lite"/>
    </source>
</evidence>
<dbReference type="PANTHER" id="PTHR30566">
    <property type="entry name" value="YNAI-RELATED MECHANOSENSITIVE ION CHANNEL"/>
    <property type="match status" value="1"/>
</dbReference>
<evidence type="ECO:0000313" key="14">
    <source>
        <dbReference type="Proteomes" id="UP000014174"/>
    </source>
</evidence>
<dbReference type="InterPro" id="IPR011014">
    <property type="entry name" value="MscS_channel_TM-2"/>
</dbReference>
<evidence type="ECO:0000256" key="3">
    <source>
        <dbReference type="ARBA" id="ARBA00022475"/>
    </source>
</evidence>
<accession>R9GNB9</accession>
<sequence length="603" mass="67714">MLYFKKQFSKYFFLFLCFILTCIASQSNAQGNLLLNDTAENVKQEPSWPNDTLGRRTPRGTVEGFIKAVSQEDYAKAALYLSIDSTLKRKQDRVLQAQGLQQLLDQKGNIFPYSMISDKEEGQQGDNLGENFDHIGDATVDKDKFEILLENTKGSDGGPIWLFSIQTIQRIPLQLDSVSSAPLLSKLAPKVLEENKWRGVPLAHWMAMLLIIIVAYLLALGITKAAIIVIPLFWHKARIEPVSGIITAFALPIRLYLAVWLFVIGSRQAGIYIIVRQRFSDITVVVLLVAVLLLIWQLVDFVSRYAERRLARHGNQAGVSAVLFLRRAAKIALVIMCVIMILSTFGFDVTTGLAALGIGGIALALGAQKTVENFVGSVTLIADQPVRVGDFCKVGDVVGTVEQIGMRSTRIRTLNRTIVTIPNGEFSSNMIENYAHRDRFWFHPTFGLRFETTPDQIRYLLVELRSVLYAHPKVDPSPARVRFVEIGSDSLKLEVFAYVHAVNFDQFLEIQEDLYLRMMDIITESGTGFAFPSQTLYLAKDHAPSPEKAEEIHEKVKKWREAGDMPIPAFNPDYIDDLKNTIPYPPEGSSVYKNDNSFKDEKS</sequence>
<dbReference type="SUPFAM" id="SSF82861">
    <property type="entry name" value="Mechanosensitive channel protein MscS (YggB), transmembrane region"/>
    <property type="match status" value="1"/>
</dbReference>
<dbReference type="STRING" id="1150600.ADIARSV_3416"/>
<dbReference type="Pfam" id="PF00924">
    <property type="entry name" value="MS_channel_2nd"/>
    <property type="match status" value="1"/>
</dbReference>
<feature type="domain" description="Mechanosensitive ion channel MscS" evidence="10">
    <location>
        <begin position="370"/>
        <end position="435"/>
    </location>
</feature>
<keyword evidence="6 8" id="KW-0472">Membrane</keyword>
<dbReference type="RefSeq" id="WP_016196644.1">
    <property type="nucleotide sequence ID" value="NZ_AQPN01000116.1"/>
</dbReference>
<dbReference type="GO" id="GO:0008381">
    <property type="term" value="F:mechanosensitive monoatomic ion channel activity"/>
    <property type="evidence" value="ECO:0007669"/>
    <property type="project" value="UniProtKB-ARBA"/>
</dbReference>
<dbReference type="InterPro" id="IPR011066">
    <property type="entry name" value="MscS_channel_C_sf"/>
</dbReference>
<evidence type="ECO:0000259" key="10">
    <source>
        <dbReference type="Pfam" id="PF00924"/>
    </source>
</evidence>
<dbReference type="EMBL" id="AQPN01000116">
    <property type="protein sequence ID" value="EOR93337.1"/>
    <property type="molecule type" value="Genomic_DNA"/>
</dbReference>
<feature type="region of interest" description="Disordered" evidence="7">
    <location>
        <begin position="580"/>
        <end position="603"/>
    </location>
</feature>
<evidence type="ECO:0000313" key="13">
    <source>
        <dbReference type="EMBL" id="EOR93337.1"/>
    </source>
</evidence>
<evidence type="ECO:0000259" key="11">
    <source>
        <dbReference type="Pfam" id="PF21082"/>
    </source>
</evidence>
<dbReference type="InterPro" id="IPR023408">
    <property type="entry name" value="MscS_beta-dom_sf"/>
</dbReference>
<evidence type="ECO:0000256" key="2">
    <source>
        <dbReference type="ARBA" id="ARBA00008017"/>
    </source>
</evidence>
<feature type="signal peptide" evidence="9">
    <location>
        <begin position="1"/>
        <end position="29"/>
    </location>
</feature>
<feature type="domain" description="Mechanosensitive ion channel MscS C-terminal" evidence="11">
    <location>
        <begin position="445"/>
        <end position="526"/>
    </location>
</feature>
<comment type="similarity">
    <text evidence="2">Belongs to the MscS (TC 1.A.23) family.</text>
</comment>
<dbReference type="Pfam" id="PF21088">
    <property type="entry name" value="MS_channel_1st"/>
    <property type="match status" value="1"/>
</dbReference>
<organism evidence="13 14">
    <name type="scientific">Arcticibacter svalbardensis MN12-7</name>
    <dbReference type="NCBI Taxonomy" id="1150600"/>
    <lineage>
        <taxon>Bacteria</taxon>
        <taxon>Pseudomonadati</taxon>
        <taxon>Bacteroidota</taxon>
        <taxon>Sphingobacteriia</taxon>
        <taxon>Sphingobacteriales</taxon>
        <taxon>Sphingobacteriaceae</taxon>
        <taxon>Arcticibacter</taxon>
    </lineage>
</organism>
<evidence type="ECO:0000256" key="9">
    <source>
        <dbReference type="SAM" id="SignalP"/>
    </source>
</evidence>
<dbReference type="SUPFAM" id="SSF82689">
    <property type="entry name" value="Mechanosensitive channel protein MscS (YggB), C-terminal domain"/>
    <property type="match status" value="1"/>
</dbReference>
<protein>
    <submittedName>
        <fullName evidence="13">Potassium efflux system KefA protein</fullName>
    </submittedName>
</protein>
<name>R9GNB9_9SPHI</name>
<dbReference type="PATRIC" id="fig|1150600.3.peg.3384"/>
<dbReference type="Pfam" id="PF21082">
    <property type="entry name" value="MS_channel_3rd"/>
    <property type="match status" value="1"/>
</dbReference>
<proteinExistence type="inferred from homology"/>
<feature type="transmembrane region" description="Helical" evidence="8">
    <location>
        <begin position="324"/>
        <end position="343"/>
    </location>
</feature>
<dbReference type="PANTHER" id="PTHR30566:SF5">
    <property type="entry name" value="MECHANOSENSITIVE ION CHANNEL PROTEIN 1, MITOCHONDRIAL-RELATED"/>
    <property type="match status" value="1"/>
</dbReference>
<dbReference type="InterPro" id="IPR010920">
    <property type="entry name" value="LSM_dom_sf"/>
</dbReference>
<dbReference type="SUPFAM" id="SSF50182">
    <property type="entry name" value="Sm-like ribonucleoproteins"/>
    <property type="match status" value="1"/>
</dbReference>
<evidence type="ECO:0000256" key="6">
    <source>
        <dbReference type="ARBA" id="ARBA00023136"/>
    </source>
</evidence>
<dbReference type="Gene3D" id="1.10.287.1260">
    <property type="match status" value="1"/>
</dbReference>
<feature type="transmembrane region" description="Helical" evidence="8">
    <location>
        <begin position="205"/>
        <end position="234"/>
    </location>
</feature>
<feature type="domain" description="Mechanosensitive ion channel transmembrane helices 2/3" evidence="12">
    <location>
        <begin position="330"/>
        <end position="368"/>
    </location>
</feature>
<keyword evidence="3" id="KW-1003">Cell membrane</keyword>
<evidence type="ECO:0000256" key="5">
    <source>
        <dbReference type="ARBA" id="ARBA00022989"/>
    </source>
</evidence>
<evidence type="ECO:0000259" key="12">
    <source>
        <dbReference type="Pfam" id="PF21088"/>
    </source>
</evidence>
<comment type="caution">
    <text evidence="13">The sequence shown here is derived from an EMBL/GenBank/DDBJ whole genome shotgun (WGS) entry which is preliminary data.</text>
</comment>
<dbReference type="InterPro" id="IPR006685">
    <property type="entry name" value="MscS_channel_2nd"/>
</dbReference>
<evidence type="ECO:0000256" key="4">
    <source>
        <dbReference type="ARBA" id="ARBA00022692"/>
    </source>
</evidence>
<dbReference type="eggNOG" id="COG0668">
    <property type="taxonomic scope" value="Bacteria"/>
</dbReference>
<dbReference type="OrthoDB" id="9809206at2"/>
<feature type="chain" id="PRO_5004481906" evidence="9">
    <location>
        <begin position="30"/>
        <end position="603"/>
    </location>
</feature>
<keyword evidence="4 8" id="KW-0812">Transmembrane</keyword>
<dbReference type="InterPro" id="IPR049278">
    <property type="entry name" value="MS_channel_C"/>
</dbReference>
<keyword evidence="14" id="KW-1185">Reference proteome</keyword>
<gene>
    <name evidence="13" type="ORF">ADIARSV_3416</name>
</gene>
<keyword evidence="9" id="KW-0732">Signal</keyword>
<dbReference type="Gene3D" id="3.30.70.100">
    <property type="match status" value="1"/>
</dbReference>
<keyword evidence="5 8" id="KW-1133">Transmembrane helix</keyword>
<dbReference type="Proteomes" id="UP000014174">
    <property type="component" value="Unassembled WGS sequence"/>
</dbReference>
<feature type="transmembrane region" description="Helical" evidence="8">
    <location>
        <begin position="281"/>
        <end position="303"/>
    </location>
</feature>
<evidence type="ECO:0000256" key="8">
    <source>
        <dbReference type="SAM" id="Phobius"/>
    </source>
</evidence>
<dbReference type="Gene3D" id="2.30.30.60">
    <property type="match status" value="1"/>
</dbReference>
<dbReference type="InterPro" id="IPR049142">
    <property type="entry name" value="MS_channel_1st"/>
</dbReference>
<evidence type="ECO:0000256" key="1">
    <source>
        <dbReference type="ARBA" id="ARBA00004651"/>
    </source>
</evidence>
<dbReference type="AlphaFoldDB" id="R9GNB9"/>
<reference evidence="13 14" key="1">
    <citation type="journal article" date="2013" name="Genome Announc.">
        <title>Draft Genome Sequence of Arcticibacter svalbardensis Strain MN12-7T, a Member of the Family Sphingobacteriaceae Isolated from an Arctic Soil Sample.</title>
        <authorList>
            <person name="Shivaji S."/>
            <person name="Ara S."/>
            <person name="Prasad S."/>
            <person name="Manasa B.P."/>
            <person name="Begum Z."/>
            <person name="Singh A."/>
            <person name="Kumar Pinnaka A."/>
        </authorList>
    </citation>
    <scope>NUCLEOTIDE SEQUENCE [LARGE SCALE GENOMIC DNA]</scope>
    <source>
        <strain evidence="13 14">MN12-7</strain>
    </source>
</reference>
<comment type="subcellular location">
    <subcellularLocation>
        <location evidence="1">Cell membrane</location>
        <topology evidence="1">Multi-pass membrane protein</topology>
    </subcellularLocation>
</comment>
<dbReference type="GO" id="GO:0005886">
    <property type="term" value="C:plasma membrane"/>
    <property type="evidence" value="ECO:0007669"/>
    <property type="project" value="UniProtKB-SubCell"/>
</dbReference>